<reference evidence="5 6" key="1">
    <citation type="submission" date="2011-05" db="EMBL/GenBank/DDBJ databases">
        <title>Whole genome shotgun sequence of Gordonia alkanivorans NBRC 16433.</title>
        <authorList>
            <person name="Hosoyama A."/>
            <person name="Nakamura S."/>
            <person name="Takarada H."/>
            <person name="Tsuchikane K."/>
            <person name="Yamazaki S."/>
            <person name="Fujita N."/>
        </authorList>
    </citation>
    <scope>NUCLEOTIDE SEQUENCE [LARGE SCALE GENOMIC DNA]</scope>
    <source>
        <strain evidence="5 6">NBRC 16433</strain>
    </source>
</reference>
<dbReference type="SUPFAM" id="SSF46689">
    <property type="entry name" value="Homeodomain-like"/>
    <property type="match status" value="1"/>
</dbReference>
<evidence type="ECO:0000313" key="5">
    <source>
        <dbReference type="EMBL" id="GAA15088.1"/>
    </source>
</evidence>
<evidence type="ECO:0000259" key="4">
    <source>
        <dbReference type="PROSITE" id="PS50977"/>
    </source>
</evidence>
<dbReference type="Pfam" id="PF00440">
    <property type="entry name" value="TetR_N"/>
    <property type="match status" value="1"/>
</dbReference>
<feature type="compositionally biased region" description="Basic and acidic residues" evidence="3">
    <location>
        <begin position="98"/>
        <end position="114"/>
    </location>
</feature>
<dbReference type="PANTHER" id="PTHR43479:SF11">
    <property type="entry name" value="ACREF_ENVCD OPERON REPRESSOR-RELATED"/>
    <property type="match status" value="1"/>
</dbReference>
<gene>
    <name evidence="5" type="ORF">GOALK_120_01450</name>
</gene>
<feature type="region of interest" description="Disordered" evidence="3">
    <location>
        <begin position="219"/>
        <end position="242"/>
    </location>
</feature>
<keyword evidence="1 2" id="KW-0238">DNA-binding</keyword>
<dbReference type="eggNOG" id="COG1309">
    <property type="taxonomic scope" value="Bacteria"/>
</dbReference>
<feature type="DNA-binding region" description="H-T-H motif" evidence="2">
    <location>
        <begin position="45"/>
        <end position="64"/>
    </location>
</feature>
<dbReference type="Gene3D" id="1.10.357.10">
    <property type="entry name" value="Tetracycline Repressor, domain 2"/>
    <property type="match status" value="1"/>
</dbReference>
<sequence length="268" mass="28969">MSVSSSTAGRRYGGADPEERRARRRAALIEAGLEIFGTHGYATASVKNICALAGLTQRYFYESFGDRAELLEAVYLDSVDFVRSATVAAAAEFLTPGPEDRTTAIRSDPDRSDSEYGTSSPEMKGIAAEHVPWAARATLGAFMTCLAQDRRRARVMLVEVVGVSGKLERVRMHAIHGWAELILNLARGTMTPSRGQRLTSVALVGAVTQLLVDWYIAGEEPGEEPTPPSHDPPDRDLNSGDLNSGNDIDDILDVSVDLLIASHARLVT</sequence>
<dbReference type="AlphaFoldDB" id="F9W2J9"/>
<organism evidence="5 6">
    <name type="scientific">Gordonia alkanivorans NBRC 16433</name>
    <dbReference type="NCBI Taxonomy" id="1027371"/>
    <lineage>
        <taxon>Bacteria</taxon>
        <taxon>Bacillati</taxon>
        <taxon>Actinomycetota</taxon>
        <taxon>Actinomycetes</taxon>
        <taxon>Mycobacteriales</taxon>
        <taxon>Gordoniaceae</taxon>
        <taxon>Gordonia</taxon>
    </lineage>
</organism>
<accession>F9W2J9</accession>
<evidence type="ECO:0000313" key="6">
    <source>
        <dbReference type="Proteomes" id="UP000003558"/>
    </source>
</evidence>
<comment type="caution">
    <text evidence="5">The sequence shown here is derived from an EMBL/GenBank/DDBJ whole genome shotgun (WGS) entry which is preliminary data.</text>
</comment>
<feature type="region of interest" description="Disordered" evidence="3">
    <location>
        <begin position="98"/>
        <end position="121"/>
    </location>
</feature>
<proteinExistence type="predicted"/>
<dbReference type="STRING" id="1027371.GOALK_120_01450"/>
<name>F9W2J9_9ACTN</name>
<protein>
    <submittedName>
        <fullName evidence="5">Putative TetR family transcriptional regulator</fullName>
    </submittedName>
</protein>
<evidence type="ECO:0000256" key="3">
    <source>
        <dbReference type="SAM" id="MobiDB-lite"/>
    </source>
</evidence>
<dbReference type="InterPro" id="IPR001647">
    <property type="entry name" value="HTH_TetR"/>
</dbReference>
<dbReference type="EMBL" id="BACI01000120">
    <property type="protein sequence ID" value="GAA15088.1"/>
    <property type="molecule type" value="Genomic_DNA"/>
</dbReference>
<dbReference type="RefSeq" id="WP_006361154.1">
    <property type="nucleotide sequence ID" value="NZ_BACI01000120.1"/>
</dbReference>
<feature type="domain" description="HTH tetR-type" evidence="4">
    <location>
        <begin position="22"/>
        <end position="82"/>
    </location>
</feature>
<dbReference type="InterPro" id="IPR009057">
    <property type="entry name" value="Homeodomain-like_sf"/>
</dbReference>
<dbReference type="Proteomes" id="UP000003558">
    <property type="component" value="Unassembled WGS sequence"/>
</dbReference>
<dbReference type="PROSITE" id="PS50977">
    <property type="entry name" value="HTH_TETR_2"/>
    <property type="match status" value="1"/>
</dbReference>
<dbReference type="PANTHER" id="PTHR43479">
    <property type="entry name" value="ACREF/ENVCD OPERON REPRESSOR-RELATED"/>
    <property type="match status" value="1"/>
</dbReference>
<dbReference type="InterPro" id="IPR050624">
    <property type="entry name" value="HTH-type_Tx_Regulator"/>
</dbReference>
<evidence type="ECO:0000256" key="1">
    <source>
        <dbReference type="ARBA" id="ARBA00023125"/>
    </source>
</evidence>
<evidence type="ECO:0000256" key="2">
    <source>
        <dbReference type="PROSITE-ProRule" id="PRU00335"/>
    </source>
</evidence>
<dbReference type="GO" id="GO:0003677">
    <property type="term" value="F:DNA binding"/>
    <property type="evidence" value="ECO:0007669"/>
    <property type="project" value="UniProtKB-UniRule"/>
</dbReference>